<feature type="region of interest" description="Disordered" evidence="1">
    <location>
        <begin position="50"/>
        <end position="143"/>
    </location>
</feature>
<reference evidence="3 4" key="1">
    <citation type="journal article" date="2003" name="PLoS Biol.">
        <title>The genome sequence of Caenorhabditis briggsae: a platform for comparative genomics.</title>
        <authorList>
            <person name="Stein L.D."/>
            <person name="Bao Z."/>
            <person name="Blasiar D."/>
            <person name="Blumenthal T."/>
            <person name="Brent M.R."/>
            <person name="Chen N."/>
            <person name="Chinwalla A."/>
            <person name="Clarke L."/>
            <person name="Clee C."/>
            <person name="Coghlan A."/>
            <person name="Coulson A."/>
            <person name="D'Eustachio P."/>
            <person name="Fitch D.H."/>
            <person name="Fulton L.A."/>
            <person name="Fulton R.E."/>
            <person name="Griffiths-Jones S."/>
            <person name="Harris T.W."/>
            <person name="Hillier L.W."/>
            <person name="Kamath R."/>
            <person name="Kuwabara P.E."/>
            <person name="Mardis E.R."/>
            <person name="Marra M.A."/>
            <person name="Miner T.L."/>
            <person name="Minx P."/>
            <person name="Mullikin J.C."/>
            <person name="Plumb R.W."/>
            <person name="Rogers J."/>
            <person name="Schein J.E."/>
            <person name="Sohrmann M."/>
            <person name="Spieth J."/>
            <person name="Stajich J.E."/>
            <person name="Wei C."/>
            <person name="Willey D."/>
            <person name="Wilson R.K."/>
            <person name="Durbin R."/>
            <person name="Waterston R.H."/>
        </authorList>
    </citation>
    <scope>NUCLEOTIDE SEQUENCE [LARGE SCALE GENOMIC DNA]</scope>
    <source>
        <strain evidence="3 4">AF16</strain>
    </source>
</reference>
<feature type="region of interest" description="Disordered" evidence="1">
    <location>
        <begin position="198"/>
        <end position="258"/>
    </location>
</feature>
<dbReference type="InParanoid" id="A8XFN5"/>
<feature type="compositionally biased region" description="Pro residues" evidence="1">
    <location>
        <begin position="119"/>
        <end position="137"/>
    </location>
</feature>
<evidence type="ECO:0000313" key="3">
    <source>
        <dbReference type="EMBL" id="CAP31731.2"/>
    </source>
</evidence>
<keyword evidence="4" id="KW-1185">Reference proteome</keyword>
<dbReference type="CTD" id="8582280"/>
<dbReference type="WormBase" id="CBG12810a">
    <property type="protein sequence ID" value="CBP38534"/>
    <property type="gene ID" value="WBGene00033701"/>
</dbReference>
<reference evidence="3 4" key="2">
    <citation type="journal article" date="2011" name="PLoS Genet.">
        <title>Caenorhabditis briggsae recombinant inbred line genotypes reveal inter-strain incompatibility and the evolution of recombination.</title>
        <authorList>
            <person name="Ross J.A."/>
            <person name="Koboldt D.C."/>
            <person name="Staisch J.E."/>
            <person name="Chamberlin H.M."/>
            <person name="Gupta B.P."/>
            <person name="Miller R.D."/>
            <person name="Baird S.E."/>
            <person name="Haag E.S."/>
        </authorList>
    </citation>
    <scope>NUCLEOTIDE SEQUENCE [LARGE SCALE GENOMIC DNA]</scope>
    <source>
        <strain evidence="3 4">AF16</strain>
    </source>
</reference>
<feature type="compositionally biased region" description="Low complexity" evidence="1">
    <location>
        <begin position="206"/>
        <end position="234"/>
    </location>
</feature>
<dbReference type="RefSeq" id="XP_045094977.1">
    <property type="nucleotide sequence ID" value="XM_045241181.1"/>
</dbReference>
<feature type="compositionally biased region" description="Low complexity" evidence="1">
    <location>
        <begin position="90"/>
        <end position="118"/>
    </location>
</feature>
<feature type="transmembrane region" description="Helical" evidence="2">
    <location>
        <begin position="319"/>
        <end position="342"/>
    </location>
</feature>
<evidence type="ECO:0000256" key="1">
    <source>
        <dbReference type="SAM" id="MobiDB-lite"/>
    </source>
</evidence>
<evidence type="ECO:0000256" key="2">
    <source>
        <dbReference type="SAM" id="Phobius"/>
    </source>
</evidence>
<organism evidence="3 4">
    <name type="scientific">Caenorhabditis briggsae</name>
    <dbReference type="NCBI Taxonomy" id="6238"/>
    <lineage>
        <taxon>Eukaryota</taxon>
        <taxon>Metazoa</taxon>
        <taxon>Ecdysozoa</taxon>
        <taxon>Nematoda</taxon>
        <taxon>Chromadorea</taxon>
        <taxon>Rhabditida</taxon>
        <taxon>Rhabditina</taxon>
        <taxon>Rhabditomorpha</taxon>
        <taxon>Rhabditoidea</taxon>
        <taxon>Rhabditidae</taxon>
        <taxon>Peloderinae</taxon>
        <taxon>Caenorhabditis</taxon>
    </lineage>
</organism>
<keyword evidence="2" id="KW-0812">Transmembrane</keyword>
<accession>A8XFN5</accession>
<dbReference type="GeneID" id="8582280"/>
<evidence type="ECO:0000313" key="5">
    <source>
        <dbReference type="WormBase" id="CBG12810a"/>
    </source>
</evidence>
<keyword evidence="2" id="KW-0472">Membrane</keyword>
<dbReference type="Proteomes" id="UP000008549">
    <property type="component" value="Unassembled WGS sequence"/>
</dbReference>
<dbReference type="KEGG" id="cbr:CBG_12810"/>
<dbReference type="EMBL" id="HE600940">
    <property type="protein sequence ID" value="CAP31731.2"/>
    <property type="molecule type" value="Genomic_DNA"/>
</dbReference>
<gene>
    <name evidence="3 5" type="ORF">CBG12810</name>
    <name evidence="3" type="ORF">CBG_12810</name>
</gene>
<keyword evidence="2" id="KW-1133">Transmembrane helix</keyword>
<sequence length="356" mass="38736">MGVYDDVSTFCHYSPTSTVSTSSSSSSGLASPVYENVEEMTGLCSRSWKMMGKRSSKPSMSDFLAQLPPPPSSFDDEVYGSGFGKRPVESSTSTASSSASSRRPIISSSNHHPPISASPSPPVLLSSPPPPPHPPIPSNCSSIAHSANPHISRCFDMRPLSLPHKEMQRIEREQSNRSVKLLIPNRFDIPEHYAITPACPKRPVESSTSTASSSASSRRPIISSSNHHPPISASPSPPVLLSSPPPPPHPPIPSNCSSIAHSANPHISRCFDMRPLSLPHKEMQRIEREQSNRSVKLLIPNRFDIPEHYAITPACPKRVLIITLLIITIFIVMFALGIYVFYDAIAEHINNIAGSF</sequence>
<evidence type="ECO:0000313" key="4">
    <source>
        <dbReference type="Proteomes" id="UP000008549"/>
    </source>
</evidence>
<dbReference type="FunCoup" id="A8XFN5">
    <property type="interactions" value="271"/>
</dbReference>
<feature type="compositionally biased region" description="Pro residues" evidence="1">
    <location>
        <begin position="235"/>
        <end position="253"/>
    </location>
</feature>
<name>A8XFN5_CAEBR</name>
<dbReference type="AlphaFoldDB" id="A8XFN5"/>
<protein>
    <submittedName>
        <fullName evidence="3">Protein CBG12810</fullName>
    </submittedName>
</protein>
<dbReference type="eggNOG" id="ENOG502THIA">
    <property type="taxonomic scope" value="Eukaryota"/>
</dbReference>
<proteinExistence type="predicted"/>
<dbReference type="HOGENOM" id="CLU_778991_0_0_1"/>